<organism evidence="1 2">
    <name type="scientific">Sphingobacterium anhuiense</name>
    <dbReference type="NCBI Taxonomy" id="493780"/>
    <lineage>
        <taxon>Bacteria</taxon>
        <taxon>Pseudomonadati</taxon>
        <taxon>Bacteroidota</taxon>
        <taxon>Sphingobacteriia</taxon>
        <taxon>Sphingobacteriales</taxon>
        <taxon>Sphingobacteriaceae</taxon>
        <taxon>Sphingobacterium</taxon>
    </lineage>
</organism>
<dbReference type="RefSeq" id="WP_380924394.1">
    <property type="nucleotide sequence ID" value="NZ_JBHUPE010000020.1"/>
</dbReference>
<sequence>MSIVFSDNNHPVRGKVKYDYNLDNCGQINLITSVKESDGTYSQLKLTLLSNGALAKVQYFKQNSSADGNYFAPHLQPEKSFQIADFKYEKAGGRLSFSFSGKVYKNNEQERVLTGKVDLHTIKYAPCEALILDVMTVKPAFNFFSMYSSSTKSTVNPDRSDQYNYYTYVAHSNSGQFISLKLESDISKLVGKEIDFDDTNPLYSVKYWEYTGLFMLEESYGSLDQNWKRFQTRGKFTSIQKVSDERYNKPYYKGIIVMDILDEGRLVKESVELPFYMSSMD</sequence>
<keyword evidence="2" id="KW-1185">Reference proteome</keyword>
<gene>
    <name evidence="1" type="ORF">ACFS6I_24220</name>
</gene>
<evidence type="ECO:0000313" key="2">
    <source>
        <dbReference type="Proteomes" id="UP001597509"/>
    </source>
</evidence>
<protein>
    <submittedName>
        <fullName evidence="1">Uncharacterized protein</fullName>
    </submittedName>
</protein>
<reference evidence="2" key="1">
    <citation type="journal article" date="2019" name="Int. J. Syst. Evol. Microbiol.">
        <title>The Global Catalogue of Microorganisms (GCM) 10K type strain sequencing project: providing services to taxonomists for standard genome sequencing and annotation.</title>
        <authorList>
            <consortium name="The Broad Institute Genomics Platform"/>
            <consortium name="The Broad Institute Genome Sequencing Center for Infectious Disease"/>
            <person name="Wu L."/>
            <person name="Ma J."/>
        </authorList>
    </citation>
    <scope>NUCLEOTIDE SEQUENCE [LARGE SCALE GENOMIC DNA]</scope>
    <source>
        <strain evidence="2">KCTC 22209</strain>
    </source>
</reference>
<dbReference type="Proteomes" id="UP001597509">
    <property type="component" value="Unassembled WGS sequence"/>
</dbReference>
<accession>A0ABW5Z5D4</accession>
<dbReference type="EMBL" id="JBHUPE010000020">
    <property type="protein sequence ID" value="MFD2907052.1"/>
    <property type="molecule type" value="Genomic_DNA"/>
</dbReference>
<comment type="caution">
    <text evidence="1">The sequence shown here is derived from an EMBL/GenBank/DDBJ whole genome shotgun (WGS) entry which is preliminary data.</text>
</comment>
<proteinExistence type="predicted"/>
<name>A0ABW5Z5D4_9SPHI</name>
<evidence type="ECO:0000313" key="1">
    <source>
        <dbReference type="EMBL" id="MFD2907052.1"/>
    </source>
</evidence>